<dbReference type="PANTHER" id="PTHR45527">
    <property type="entry name" value="NONRIBOSOMAL PEPTIDE SYNTHETASE"/>
    <property type="match status" value="1"/>
</dbReference>
<dbReference type="PANTHER" id="PTHR45527:SF10">
    <property type="entry name" value="PYOCHELIN SYNTHASE PCHF"/>
    <property type="match status" value="1"/>
</dbReference>
<dbReference type="Proteomes" id="UP001597083">
    <property type="component" value="Unassembled WGS sequence"/>
</dbReference>
<evidence type="ECO:0000256" key="2">
    <source>
        <dbReference type="ARBA" id="ARBA00022553"/>
    </source>
</evidence>
<evidence type="ECO:0000256" key="1">
    <source>
        <dbReference type="ARBA" id="ARBA00022450"/>
    </source>
</evidence>
<feature type="non-terminal residue" evidence="5">
    <location>
        <position position="1"/>
    </location>
</feature>
<accession>A0ABW3CAP5</accession>
<organism evidence="5 6">
    <name type="scientific">Actinomadura adrarensis</name>
    <dbReference type="NCBI Taxonomy" id="1819600"/>
    <lineage>
        <taxon>Bacteria</taxon>
        <taxon>Bacillati</taxon>
        <taxon>Actinomycetota</taxon>
        <taxon>Actinomycetes</taxon>
        <taxon>Streptosporangiales</taxon>
        <taxon>Thermomonosporaceae</taxon>
        <taxon>Actinomadura</taxon>
    </lineage>
</organism>
<reference evidence="6" key="1">
    <citation type="journal article" date="2019" name="Int. J. Syst. Evol. Microbiol.">
        <title>The Global Catalogue of Microorganisms (GCM) 10K type strain sequencing project: providing services to taxonomists for standard genome sequencing and annotation.</title>
        <authorList>
            <consortium name="The Broad Institute Genomics Platform"/>
            <consortium name="The Broad Institute Genome Sequencing Center for Infectious Disease"/>
            <person name="Wu L."/>
            <person name="Ma J."/>
        </authorList>
    </citation>
    <scope>NUCLEOTIDE SEQUENCE [LARGE SCALE GENOMIC DNA]</scope>
    <source>
        <strain evidence="6">JCM 31696</strain>
    </source>
</reference>
<keyword evidence="6" id="KW-1185">Reference proteome</keyword>
<dbReference type="SUPFAM" id="SSF47336">
    <property type="entry name" value="ACP-like"/>
    <property type="match status" value="1"/>
</dbReference>
<dbReference type="SMART" id="SM00823">
    <property type="entry name" value="PKS_PP"/>
    <property type="match status" value="1"/>
</dbReference>
<dbReference type="InterPro" id="IPR020806">
    <property type="entry name" value="PKS_PP-bd"/>
</dbReference>
<evidence type="ECO:0000259" key="4">
    <source>
        <dbReference type="PROSITE" id="PS50075"/>
    </source>
</evidence>
<evidence type="ECO:0000256" key="3">
    <source>
        <dbReference type="ARBA" id="ARBA00022598"/>
    </source>
</evidence>
<gene>
    <name evidence="5" type="ORF">ACFQ07_04810</name>
</gene>
<dbReference type="InterPro" id="IPR009081">
    <property type="entry name" value="PP-bd_ACP"/>
</dbReference>
<keyword evidence="1" id="KW-0596">Phosphopantetheine</keyword>
<proteinExistence type="predicted"/>
<dbReference type="Pfam" id="PF00550">
    <property type="entry name" value="PP-binding"/>
    <property type="match status" value="1"/>
</dbReference>
<dbReference type="PROSITE" id="PS50075">
    <property type="entry name" value="CARRIER"/>
    <property type="match status" value="1"/>
</dbReference>
<feature type="domain" description="Carrier" evidence="4">
    <location>
        <begin position="1"/>
        <end position="76"/>
    </location>
</feature>
<comment type="caution">
    <text evidence="5">The sequence shown here is derived from an EMBL/GenBank/DDBJ whole genome shotgun (WGS) entry which is preliminary data.</text>
</comment>
<name>A0ABW3CAP5_9ACTN</name>
<evidence type="ECO:0000313" key="6">
    <source>
        <dbReference type="Proteomes" id="UP001597083"/>
    </source>
</evidence>
<protein>
    <submittedName>
        <fullName evidence="5">Phosphopantetheine-binding protein</fullName>
    </submittedName>
</protein>
<keyword evidence="2" id="KW-0597">Phosphoprotein</keyword>
<dbReference type="Gene3D" id="1.10.1200.10">
    <property type="entry name" value="ACP-like"/>
    <property type="match status" value="1"/>
</dbReference>
<dbReference type="InterPro" id="IPR036736">
    <property type="entry name" value="ACP-like_sf"/>
</dbReference>
<sequence>PRTNVEKVLARIVADVLGVERVGVNDDFFSLGGDSVLATSVIARLREALDTTALPVRVLFNQRTVAAIARRFTELEAEPGRLEAVAEIWLMVEDMSEDELAERLGR</sequence>
<dbReference type="EMBL" id="JBHTIR010000550">
    <property type="protein sequence ID" value="MFD0851525.1"/>
    <property type="molecule type" value="Genomic_DNA"/>
</dbReference>
<keyword evidence="3" id="KW-0436">Ligase</keyword>
<evidence type="ECO:0000313" key="5">
    <source>
        <dbReference type="EMBL" id="MFD0851525.1"/>
    </source>
</evidence>